<dbReference type="Proteomes" id="UP000319671">
    <property type="component" value="Unassembled WGS sequence"/>
</dbReference>
<dbReference type="Pfam" id="PF01380">
    <property type="entry name" value="SIS"/>
    <property type="match status" value="1"/>
</dbReference>
<gene>
    <name evidence="3" type="ORF">FB550_12051</name>
</gene>
<dbReference type="Gene3D" id="3.40.50.10490">
    <property type="entry name" value="Glucose-6-phosphate isomerase like protein, domain 1"/>
    <property type="match status" value="2"/>
</dbReference>
<evidence type="ECO:0000259" key="2">
    <source>
        <dbReference type="PROSITE" id="PS51464"/>
    </source>
</evidence>
<evidence type="ECO:0000313" key="3">
    <source>
        <dbReference type="EMBL" id="TWD92239.1"/>
    </source>
</evidence>
<dbReference type="AlphaFoldDB" id="A0A561CLW9"/>
<dbReference type="InterPro" id="IPR035466">
    <property type="entry name" value="GlmS/AgaS_SIS"/>
</dbReference>
<dbReference type="PANTHER" id="PTHR10937:SF17">
    <property type="entry name" value="GLUCOSAMINE-FRUCTOSE-6-PHOSPHATE AMINOTRANSFERASE"/>
    <property type="match status" value="1"/>
</dbReference>
<organism evidence="3 4">
    <name type="scientific">Neobacillus bataviensis</name>
    <dbReference type="NCBI Taxonomy" id="220685"/>
    <lineage>
        <taxon>Bacteria</taxon>
        <taxon>Bacillati</taxon>
        <taxon>Bacillota</taxon>
        <taxon>Bacilli</taxon>
        <taxon>Bacillales</taxon>
        <taxon>Bacillaceae</taxon>
        <taxon>Neobacillus</taxon>
    </lineage>
</organism>
<evidence type="ECO:0000313" key="4">
    <source>
        <dbReference type="Proteomes" id="UP000319671"/>
    </source>
</evidence>
<sequence>MKMIDYICDQPNRLKKILDSRDDTCIPLLNFIEKNRIKRVYLTGSGTSYHAALLMKMYFDQYTDFETSVSIPTFFSRYEILSKNYKKEETMLIAISQSGTSVSSINAVKKGNLLGIQTVALTEDLNSLITNEAKRSIHLNCGKERIPIETRGYTSTVFTSILLAVEIGKRTGNISELDYKAIMESLEKDISQMPSAIQQIEEWYRMNKYELITMEKGAIAGYGYNYVTAMEGYLKMYETFHKPLSAHELEELLHGYEMAFDSKQYIFMIASEGEEVQSIDKFRSFLDQLTEHQFVITNQKINLRSKDLYLSTPVSKVFSPILFILPFQIMAARNCESIGYDTSIYPHKTRSFSHVR</sequence>
<reference evidence="3 4" key="1">
    <citation type="submission" date="2019-06" db="EMBL/GenBank/DDBJ databases">
        <title>Sorghum-associated microbial communities from plants grown in Nebraska, USA.</title>
        <authorList>
            <person name="Schachtman D."/>
        </authorList>
    </citation>
    <scope>NUCLEOTIDE SEQUENCE [LARGE SCALE GENOMIC DNA]</scope>
    <source>
        <strain evidence="3 4">2482</strain>
    </source>
</reference>
<dbReference type="EMBL" id="VIVN01000020">
    <property type="protein sequence ID" value="TWD92239.1"/>
    <property type="molecule type" value="Genomic_DNA"/>
</dbReference>
<keyword evidence="4" id="KW-1185">Reference proteome</keyword>
<evidence type="ECO:0000256" key="1">
    <source>
        <dbReference type="ARBA" id="ARBA00022737"/>
    </source>
</evidence>
<keyword evidence="1" id="KW-0677">Repeat</keyword>
<dbReference type="SUPFAM" id="SSF53697">
    <property type="entry name" value="SIS domain"/>
    <property type="match status" value="1"/>
</dbReference>
<dbReference type="PROSITE" id="PS51464">
    <property type="entry name" value="SIS"/>
    <property type="match status" value="1"/>
</dbReference>
<proteinExistence type="predicted"/>
<dbReference type="GO" id="GO:0097367">
    <property type="term" value="F:carbohydrate derivative binding"/>
    <property type="evidence" value="ECO:0007669"/>
    <property type="project" value="InterPro"/>
</dbReference>
<accession>A0A561CLW9</accession>
<dbReference type="InterPro" id="IPR046348">
    <property type="entry name" value="SIS_dom_sf"/>
</dbReference>
<protein>
    <submittedName>
        <fullName evidence="3">SIS domain-containing protein</fullName>
    </submittedName>
</protein>
<feature type="domain" description="SIS" evidence="2">
    <location>
        <begin position="28"/>
        <end position="173"/>
    </location>
</feature>
<comment type="caution">
    <text evidence="3">The sequence shown here is derived from an EMBL/GenBank/DDBJ whole genome shotgun (WGS) entry which is preliminary data.</text>
</comment>
<dbReference type="RefSeq" id="WP_144568082.1">
    <property type="nucleotide sequence ID" value="NZ_VIVN01000020.1"/>
</dbReference>
<dbReference type="PANTHER" id="PTHR10937">
    <property type="entry name" value="GLUCOSAMINE--FRUCTOSE-6-PHOSPHATE AMINOTRANSFERASE, ISOMERIZING"/>
    <property type="match status" value="1"/>
</dbReference>
<name>A0A561CLW9_9BACI</name>
<dbReference type="InterPro" id="IPR001347">
    <property type="entry name" value="SIS_dom"/>
</dbReference>
<dbReference type="CDD" id="cd05008">
    <property type="entry name" value="SIS_GlmS_GlmD_1"/>
    <property type="match status" value="1"/>
</dbReference>
<dbReference type="GO" id="GO:0006047">
    <property type="term" value="P:UDP-N-acetylglucosamine metabolic process"/>
    <property type="evidence" value="ECO:0007669"/>
    <property type="project" value="TreeGrafter"/>
</dbReference>
<dbReference type="GO" id="GO:0006487">
    <property type="term" value="P:protein N-linked glycosylation"/>
    <property type="evidence" value="ECO:0007669"/>
    <property type="project" value="TreeGrafter"/>
</dbReference>
<dbReference type="GO" id="GO:0006002">
    <property type="term" value="P:fructose 6-phosphate metabolic process"/>
    <property type="evidence" value="ECO:0007669"/>
    <property type="project" value="TreeGrafter"/>
</dbReference>
<dbReference type="GO" id="GO:0004360">
    <property type="term" value="F:glutamine-fructose-6-phosphate transaminase (isomerizing) activity"/>
    <property type="evidence" value="ECO:0007669"/>
    <property type="project" value="TreeGrafter"/>
</dbReference>